<sequence>MKLKKIFSNGRINILLKYSSIKYIALIIAFLKGIVNAGALGPELLGVLGNLLLILSYLSYSNLGILYSMNREYVIYESTNEKDKASKVISTSFTALLVLSILLIAAGIIAKFIYKDNLGNYILLVFIIGILEQYRSFYINYYRLVNKVRKINFIELINNVLSFVLIIISIKYFKIYSVLIAMFIADIIVFIYGYKNSEKIKLSIDKKVLKDLIIVGVPLLIYNLGFYILTTVDRLMTINFLGYRDLGYYTFSNQLVNGTMVFISSVLFLYYPKVIKNLYINGNNDRRQILKRIEQYTRYVEVLGVVLCLVGIILIKPFTNIILPKYSVSIDIYRILVFGGVFSEISYFANVFTVSNKKQIYSVYLQCLATAAAVILNYIFIESGMGIIGVSLATLMTNILYSIMQHLIYLKILNLKISFIRNTLKVYLKFTSFTVICIALSFININFILYIVTLSAITFILYYRNLRNMIIDMGKLYRVSN</sequence>
<keyword evidence="5 6" id="KW-0472">Membrane</keyword>
<evidence type="ECO:0000256" key="6">
    <source>
        <dbReference type="SAM" id="Phobius"/>
    </source>
</evidence>
<evidence type="ECO:0000313" key="7">
    <source>
        <dbReference type="EMBL" id="OBR89922.1"/>
    </source>
</evidence>
<gene>
    <name evidence="7" type="ORF">CLRAG_38990</name>
</gene>
<comment type="subcellular location">
    <subcellularLocation>
        <location evidence="1">Cell membrane</location>
        <topology evidence="1">Multi-pass membrane protein</topology>
    </subcellularLocation>
</comment>
<evidence type="ECO:0000256" key="5">
    <source>
        <dbReference type="ARBA" id="ARBA00023136"/>
    </source>
</evidence>
<feature type="transmembrane region" description="Helical" evidence="6">
    <location>
        <begin position="21"/>
        <end position="41"/>
    </location>
</feature>
<feature type="transmembrane region" description="Helical" evidence="6">
    <location>
        <begin position="335"/>
        <end position="354"/>
    </location>
</feature>
<comment type="caution">
    <text evidence="7">The sequence shown here is derived from an EMBL/GenBank/DDBJ whole genome shotgun (WGS) entry which is preliminary data.</text>
</comment>
<evidence type="ECO:0000256" key="3">
    <source>
        <dbReference type="ARBA" id="ARBA00022692"/>
    </source>
</evidence>
<dbReference type="InterPro" id="IPR050833">
    <property type="entry name" value="Poly_Biosynth_Transport"/>
</dbReference>
<feature type="transmembrane region" description="Helical" evidence="6">
    <location>
        <begin position="47"/>
        <end position="67"/>
    </location>
</feature>
<protein>
    <submittedName>
        <fullName evidence="7">Polysaccharide biosynthesis protein</fullName>
    </submittedName>
</protein>
<feature type="transmembrane region" description="Helical" evidence="6">
    <location>
        <begin position="175"/>
        <end position="192"/>
    </location>
</feature>
<name>A0A1A6AIN6_9CLOT</name>
<dbReference type="Pfam" id="PF01943">
    <property type="entry name" value="Polysacc_synt"/>
    <property type="match status" value="1"/>
</dbReference>
<feature type="transmembrane region" description="Helical" evidence="6">
    <location>
        <begin position="387"/>
        <end position="409"/>
    </location>
</feature>
<feature type="transmembrane region" description="Helical" evidence="6">
    <location>
        <begin position="249"/>
        <end position="271"/>
    </location>
</feature>
<dbReference type="InterPro" id="IPR002797">
    <property type="entry name" value="Polysacc_synth"/>
</dbReference>
<organism evidence="7 8">
    <name type="scientific">Clostridium ragsdalei P11</name>
    <dbReference type="NCBI Taxonomy" id="1353534"/>
    <lineage>
        <taxon>Bacteria</taxon>
        <taxon>Bacillati</taxon>
        <taxon>Bacillota</taxon>
        <taxon>Clostridia</taxon>
        <taxon>Eubacteriales</taxon>
        <taxon>Clostridiaceae</taxon>
        <taxon>Clostridium</taxon>
    </lineage>
</organism>
<dbReference type="Proteomes" id="UP000093954">
    <property type="component" value="Unassembled WGS sequence"/>
</dbReference>
<feature type="transmembrane region" description="Helical" evidence="6">
    <location>
        <begin position="212"/>
        <end position="229"/>
    </location>
</feature>
<feature type="transmembrane region" description="Helical" evidence="6">
    <location>
        <begin position="296"/>
        <end position="315"/>
    </location>
</feature>
<feature type="transmembrane region" description="Helical" evidence="6">
    <location>
        <begin position="430"/>
        <end position="463"/>
    </location>
</feature>
<keyword evidence="4 6" id="KW-1133">Transmembrane helix</keyword>
<dbReference type="PANTHER" id="PTHR30250:SF11">
    <property type="entry name" value="O-ANTIGEN TRANSPORTER-RELATED"/>
    <property type="match status" value="1"/>
</dbReference>
<dbReference type="RefSeq" id="WP_065079904.1">
    <property type="nucleotide sequence ID" value="NZ_LROS01000077.1"/>
</dbReference>
<evidence type="ECO:0000256" key="2">
    <source>
        <dbReference type="ARBA" id="ARBA00022475"/>
    </source>
</evidence>
<dbReference type="GO" id="GO:0005886">
    <property type="term" value="C:plasma membrane"/>
    <property type="evidence" value="ECO:0007669"/>
    <property type="project" value="UniProtKB-SubCell"/>
</dbReference>
<accession>A0A1A6AIN6</accession>
<keyword evidence="2" id="KW-1003">Cell membrane</keyword>
<evidence type="ECO:0000313" key="8">
    <source>
        <dbReference type="Proteomes" id="UP000093954"/>
    </source>
</evidence>
<feature type="transmembrane region" description="Helical" evidence="6">
    <location>
        <begin position="88"/>
        <end position="114"/>
    </location>
</feature>
<reference evidence="7 8" key="1">
    <citation type="journal article" date="2012" name="Front. Microbiol.">
        <title>Draft Genome Sequence of the Virulent Strain 01-B526 of the Fish Pathogen Aeromonas salmonicida.</title>
        <authorList>
            <person name="Charette S.J."/>
            <person name="Brochu F."/>
            <person name="Boyle B."/>
            <person name="Filion G."/>
            <person name="Tanaka K.H."/>
            <person name="Derome N."/>
        </authorList>
    </citation>
    <scope>NUCLEOTIDE SEQUENCE [LARGE SCALE GENOMIC DNA]</scope>
    <source>
        <strain evidence="7 8">P11</strain>
    </source>
</reference>
<evidence type="ECO:0000256" key="4">
    <source>
        <dbReference type="ARBA" id="ARBA00022989"/>
    </source>
</evidence>
<proteinExistence type="predicted"/>
<dbReference type="AlphaFoldDB" id="A0A1A6AIN6"/>
<feature type="transmembrane region" description="Helical" evidence="6">
    <location>
        <begin position="361"/>
        <end position="381"/>
    </location>
</feature>
<keyword evidence="8" id="KW-1185">Reference proteome</keyword>
<dbReference type="PANTHER" id="PTHR30250">
    <property type="entry name" value="PST FAMILY PREDICTED COLANIC ACID TRANSPORTER"/>
    <property type="match status" value="1"/>
</dbReference>
<keyword evidence="3 6" id="KW-0812">Transmembrane</keyword>
<evidence type="ECO:0000256" key="1">
    <source>
        <dbReference type="ARBA" id="ARBA00004651"/>
    </source>
</evidence>
<dbReference type="EMBL" id="LROS01000077">
    <property type="protein sequence ID" value="OBR89922.1"/>
    <property type="molecule type" value="Genomic_DNA"/>
</dbReference>
<feature type="transmembrane region" description="Helical" evidence="6">
    <location>
        <begin position="151"/>
        <end position="169"/>
    </location>
</feature>
<dbReference type="PATRIC" id="fig|1353534.3.peg.3971"/>
<feature type="transmembrane region" description="Helical" evidence="6">
    <location>
        <begin position="120"/>
        <end position="139"/>
    </location>
</feature>